<feature type="transmembrane region" description="Helical" evidence="1">
    <location>
        <begin position="5"/>
        <end position="22"/>
    </location>
</feature>
<dbReference type="InterPro" id="IPR004245">
    <property type="entry name" value="DUF229"/>
</dbReference>
<dbReference type="InterPro" id="IPR017850">
    <property type="entry name" value="Alkaline_phosphatase_core_sf"/>
</dbReference>
<dbReference type="VEuPathDB" id="AmoebaDB:DDB_G0284633"/>
<feature type="transmembrane region" description="Helical" evidence="1">
    <location>
        <begin position="89"/>
        <end position="109"/>
    </location>
</feature>
<dbReference type="PANTHER" id="PTHR10974:SF1">
    <property type="entry name" value="FI08016P-RELATED"/>
    <property type="match status" value="1"/>
</dbReference>
<feature type="transmembrane region" description="Helical" evidence="1">
    <location>
        <begin position="42"/>
        <end position="61"/>
    </location>
</feature>
<keyword evidence="1" id="KW-0812">Transmembrane</keyword>
<dbReference type="PaxDb" id="44689-DDB0186110"/>
<comment type="caution">
    <text evidence="2">The sequence shown here is derived from an EMBL/GenBank/DDBJ whole genome shotgun (WGS) entry which is preliminary data.</text>
</comment>
<dbReference type="PANTHER" id="PTHR10974">
    <property type="entry name" value="FI08016P-RELATED"/>
    <property type="match status" value="1"/>
</dbReference>
<accession>Q54PD2</accession>
<dbReference type="InParanoid" id="Q54PD2"/>
<name>Q54PD2_DICDI</name>
<sequence>MNREIIIPIISVGCIYIGNTLYQWSLEGRKDIDWTHHHLGTFGFYIFCSSILFFTGFFTFAKQIIDLSKKNSNNKKNNDNNNNNNNISFNLYLISITILFLFCLISTLLEITKDVGATLIHHGQYNLLVLSGLLLFYISTFTIWWTLLRYFKFKQIIIGFIIFFILLFIIFEIKNVVIKKDWPIGIDGKKFMFFDKNDSKVCKISNDFIAWPSFIPKGSTWVVAGSRECPKDKGFSNLDYDNILHINCPSSNGDNEKSYTISPTFFEEQKEFGIFTNDFKTFEKQYKSKTFKYNDPVIIKDETVMATCGNKTEIHFQNVKKVSAHKRASNFNEPKLKFSTTTTTTTTNGDDDEKEIKIKTMKKEEKSKPIDILFLMIDALSRAHFKRALPSTFETLQAIQNKGESKVFQFFRYHSLKPFTDPNTIAMYTGYNSLNYDFTDKKNGLPSSASKHHPFNWQDNPMFFQSFRNDSYVTSWIYGLCEDWFQAYLKTDKPEDSIDHELVLPFCSPLAFPLERPFGIFEGPYSIRRRCLGNKHIHDKIFDYINQLWDNYYDVGKIVTATFMDAHEGTMEVIGIADKQFNRFIKEDMEQNLNDTVLFLVGDHGSHMGPYYMWAKGGSIEVSMPLLYIVLPTWFTNKYPHVEKYLLENENKLASPFQLYDTIRALSTFPEFGGIDVFDPTGENRKQTKGLLGPIPNDISCLDLGIPHDFCQLIK</sequence>
<dbReference type="OMA" id="RCLGNKH"/>
<dbReference type="SUPFAM" id="SSF53649">
    <property type="entry name" value="Alkaline phosphatase-like"/>
    <property type="match status" value="1"/>
</dbReference>
<dbReference type="Proteomes" id="UP000002195">
    <property type="component" value="Unassembled WGS sequence"/>
</dbReference>
<dbReference type="GeneID" id="8624693"/>
<evidence type="ECO:0000313" key="2">
    <source>
        <dbReference type="EMBL" id="EAL65086.1"/>
    </source>
</evidence>
<dbReference type="PhylomeDB" id="Q54PD2"/>
<feature type="transmembrane region" description="Helical" evidence="1">
    <location>
        <begin position="129"/>
        <end position="148"/>
    </location>
</feature>
<dbReference type="EMBL" id="AAFI02000070">
    <property type="protein sequence ID" value="EAL65086.1"/>
    <property type="molecule type" value="Genomic_DNA"/>
</dbReference>
<proteinExistence type="predicted"/>
<feature type="transmembrane region" description="Helical" evidence="1">
    <location>
        <begin position="155"/>
        <end position="171"/>
    </location>
</feature>
<dbReference type="dictyBase" id="DDB_G0284633"/>
<dbReference type="HOGENOM" id="CLU_386590_0_0_1"/>
<keyword evidence="3" id="KW-1185">Reference proteome</keyword>
<dbReference type="Gene3D" id="3.40.720.10">
    <property type="entry name" value="Alkaline Phosphatase, subunit A"/>
    <property type="match status" value="1"/>
</dbReference>
<protein>
    <submittedName>
        <fullName evidence="2">Uncharacterized protein</fullName>
    </submittedName>
</protein>
<keyword evidence="1" id="KW-1133">Transmembrane helix</keyword>
<reference evidence="2 3" key="1">
    <citation type="journal article" date="2005" name="Nature">
        <title>The genome of the social amoeba Dictyostelium discoideum.</title>
        <authorList>
            <consortium name="The Dictyostelium discoideum Sequencing Consortium"/>
            <person name="Eichinger L."/>
            <person name="Pachebat J.A."/>
            <person name="Glockner G."/>
            <person name="Rajandream M.A."/>
            <person name="Sucgang R."/>
            <person name="Berriman M."/>
            <person name="Song J."/>
            <person name="Olsen R."/>
            <person name="Szafranski K."/>
            <person name="Xu Q."/>
            <person name="Tunggal B."/>
            <person name="Kummerfeld S."/>
            <person name="Madera M."/>
            <person name="Konfortov B.A."/>
            <person name="Rivero F."/>
            <person name="Bankier A.T."/>
            <person name="Lehmann R."/>
            <person name="Hamlin N."/>
            <person name="Davies R."/>
            <person name="Gaudet P."/>
            <person name="Fey P."/>
            <person name="Pilcher K."/>
            <person name="Chen G."/>
            <person name="Saunders D."/>
            <person name="Sodergren E."/>
            <person name="Davis P."/>
            <person name="Kerhornou A."/>
            <person name="Nie X."/>
            <person name="Hall N."/>
            <person name="Anjard C."/>
            <person name="Hemphill L."/>
            <person name="Bason N."/>
            <person name="Farbrother P."/>
            <person name="Desany B."/>
            <person name="Just E."/>
            <person name="Morio T."/>
            <person name="Rost R."/>
            <person name="Churcher C."/>
            <person name="Cooper J."/>
            <person name="Haydock S."/>
            <person name="van Driessche N."/>
            <person name="Cronin A."/>
            <person name="Goodhead I."/>
            <person name="Muzny D."/>
            <person name="Mourier T."/>
            <person name="Pain A."/>
            <person name="Lu M."/>
            <person name="Harper D."/>
            <person name="Lindsay R."/>
            <person name="Hauser H."/>
            <person name="James K."/>
            <person name="Quiles M."/>
            <person name="Madan Babu M."/>
            <person name="Saito T."/>
            <person name="Buchrieser C."/>
            <person name="Wardroper A."/>
            <person name="Felder M."/>
            <person name="Thangavelu M."/>
            <person name="Johnson D."/>
            <person name="Knights A."/>
            <person name="Loulseged H."/>
            <person name="Mungall K."/>
            <person name="Oliver K."/>
            <person name="Price C."/>
            <person name="Quail M.A."/>
            <person name="Urushihara H."/>
            <person name="Hernandez J."/>
            <person name="Rabbinowitsch E."/>
            <person name="Steffen D."/>
            <person name="Sanders M."/>
            <person name="Ma J."/>
            <person name="Kohara Y."/>
            <person name="Sharp S."/>
            <person name="Simmonds M."/>
            <person name="Spiegler S."/>
            <person name="Tivey A."/>
            <person name="Sugano S."/>
            <person name="White B."/>
            <person name="Walker D."/>
            <person name="Woodward J."/>
            <person name="Winckler T."/>
            <person name="Tanaka Y."/>
            <person name="Shaulsky G."/>
            <person name="Schleicher M."/>
            <person name="Weinstock G."/>
            <person name="Rosenthal A."/>
            <person name="Cox E.C."/>
            <person name="Chisholm R.L."/>
            <person name="Gibbs R."/>
            <person name="Loomis W.F."/>
            <person name="Platzer M."/>
            <person name="Kay R.R."/>
            <person name="Williams J."/>
            <person name="Dear P.H."/>
            <person name="Noegel A.A."/>
            <person name="Barrell B."/>
            <person name="Kuspa A."/>
        </authorList>
    </citation>
    <scope>NUCLEOTIDE SEQUENCE [LARGE SCALE GENOMIC DNA]</scope>
    <source>
        <strain evidence="2 3">AX4</strain>
    </source>
</reference>
<evidence type="ECO:0000313" key="3">
    <source>
        <dbReference type="Proteomes" id="UP000002195"/>
    </source>
</evidence>
<evidence type="ECO:0000256" key="1">
    <source>
        <dbReference type="SAM" id="Phobius"/>
    </source>
</evidence>
<dbReference type="FunFam" id="3.40.720.10:FF:000187">
    <property type="entry name" value="Uncharacterized protein"/>
    <property type="match status" value="1"/>
</dbReference>
<dbReference type="KEGG" id="ddi:DDB_G0284633"/>
<keyword evidence="1" id="KW-0472">Membrane</keyword>
<dbReference type="AlphaFoldDB" id="Q54PD2"/>
<gene>
    <name evidence="2" type="ORF">DDB_G0284633</name>
</gene>
<dbReference type="Pfam" id="PF02995">
    <property type="entry name" value="DUF229"/>
    <property type="match status" value="1"/>
</dbReference>
<organism evidence="2 3">
    <name type="scientific">Dictyostelium discoideum</name>
    <name type="common">Social amoeba</name>
    <dbReference type="NCBI Taxonomy" id="44689"/>
    <lineage>
        <taxon>Eukaryota</taxon>
        <taxon>Amoebozoa</taxon>
        <taxon>Evosea</taxon>
        <taxon>Eumycetozoa</taxon>
        <taxon>Dictyostelia</taxon>
        <taxon>Dictyosteliales</taxon>
        <taxon>Dictyosteliaceae</taxon>
        <taxon>Dictyostelium</taxon>
    </lineage>
</organism>
<dbReference type="RefSeq" id="XP_638443.1">
    <property type="nucleotide sequence ID" value="XM_633351.1"/>
</dbReference>
<dbReference type="STRING" id="44689.Q54PD2"/>
<dbReference type="eggNOG" id="ENOG502QRYZ">
    <property type="taxonomic scope" value="Eukaryota"/>
</dbReference>